<keyword evidence="6" id="KW-0408">Iron</keyword>
<evidence type="ECO:0000313" key="10">
    <source>
        <dbReference type="Proteomes" id="UP000298030"/>
    </source>
</evidence>
<comment type="cofactor">
    <cofactor evidence="1">
        <name>Fe cation</name>
        <dbReference type="ChEBI" id="CHEBI:24875"/>
    </cofactor>
</comment>
<dbReference type="PANTHER" id="PTHR23409:SF18">
    <property type="entry name" value="RIBONUCLEOSIDE-DIPHOSPHATE REDUCTASE SUBUNIT M2"/>
    <property type="match status" value="1"/>
</dbReference>
<feature type="compositionally biased region" description="Polar residues" evidence="8">
    <location>
        <begin position="367"/>
        <end position="382"/>
    </location>
</feature>
<dbReference type="InterPro" id="IPR012348">
    <property type="entry name" value="RNR-like"/>
</dbReference>
<keyword evidence="10" id="KW-1185">Reference proteome</keyword>
<dbReference type="EMBL" id="QPFP01000024">
    <property type="protein sequence ID" value="TEB30168.1"/>
    <property type="molecule type" value="Genomic_DNA"/>
</dbReference>
<dbReference type="PANTHER" id="PTHR23409">
    <property type="entry name" value="RIBONUCLEOSIDE-DIPHOSPHATE REDUCTASE SMALL CHAIN"/>
    <property type="match status" value="1"/>
</dbReference>
<evidence type="ECO:0000256" key="2">
    <source>
        <dbReference type="ARBA" id="ARBA00009303"/>
    </source>
</evidence>
<dbReference type="InterPro" id="IPR009078">
    <property type="entry name" value="Ferritin-like_SF"/>
</dbReference>
<dbReference type="FunFam" id="1.10.620.20:FF:000004">
    <property type="entry name" value="Ribonucleoside-diphosphate reductase subunit M2 B"/>
    <property type="match status" value="1"/>
</dbReference>
<protein>
    <recommendedName>
        <fullName evidence="3">ribonucleoside-diphosphate reductase</fullName>
        <ecNumber evidence="3">1.17.4.1</ecNumber>
    </recommendedName>
</protein>
<dbReference type="OrthoDB" id="10248373at2759"/>
<feature type="region of interest" description="Disordered" evidence="8">
    <location>
        <begin position="367"/>
        <end position="390"/>
    </location>
</feature>
<reference evidence="9 10" key="1">
    <citation type="journal article" date="2019" name="Nat. Ecol. Evol.">
        <title>Megaphylogeny resolves global patterns of mushroom evolution.</title>
        <authorList>
            <person name="Varga T."/>
            <person name="Krizsan K."/>
            <person name="Foldi C."/>
            <person name="Dima B."/>
            <person name="Sanchez-Garcia M."/>
            <person name="Sanchez-Ramirez S."/>
            <person name="Szollosi G.J."/>
            <person name="Szarkandi J.G."/>
            <person name="Papp V."/>
            <person name="Albert L."/>
            <person name="Andreopoulos W."/>
            <person name="Angelini C."/>
            <person name="Antonin V."/>
            <person name="Barry K.W."/>
            <person name="Bougher N.L."/>
            <person name="Buchanan P."/>
            <person name="Buyck B."/>
            <person name="Bense V."/>
            <person name="Catcheside P."/>
            <person name="Chovatia M."/>
            <person name="Cooper J."/>
            <person name="Damon W."/>
            <person name="Desjardin D."/>
            <person name="Finy P."/>
            <person name="Geml J."/>
            <person name="Haridas S."/>
            <person name="Hughes K."/>
            <person name="Justo A."/>
            <person name="Karasinski D."/>
            <person name="Kautmanova I."/>
            <person name="Kiss B."/>
            <person name="Kocsube S."/>
            <person name="Kotiranta H."/>
            <person name="LaButti K.M."/>
            <person name="Lechner B.E."/>
            <person name="Liimatainen K."/>
            <person name="Lipzen A."/>
            <person name="Lukacs Z."/>
            <person name="Mihaltcheva S."/>
            <person name="Morgado L.N."/>
            <person name="Niskanen T."/>
            <person name="Noordeloos M.E."/>
            <person name="Ohm R.A."/>
            <person name="Ortiz-Santana B."/>
            <person name="Ovrebo C."/>
            <person name="Racz N."/>
            <person name="Riley R."/>
            <person name="Savchenko A."/>
            <person name="Shiryaev A."/>
            <person name="Soop K."/>
            <person name="Spirin V."/>
            <person name="Szebenyi C."/>
            <person name="Tomsovsky M."/>
            <person name="Tulloss R.E."/>
            <person name="Uehling J."/>
            <person name="Grigoriev I.V."/>
            <person name="Vagvolgyi C."/>
            <person name="Papp T."/>
            <person name="Martin F.M."/>
            <person name="Miettinen O."/>
            <person name="Hibbett D.S."/>
            <person name="Nagy L.G."/>
        </authorList>
    </citation>
    <scope>NUCLEOTIDE SEQUENCE [LARGE SCALE GENOMIC DNA]</scope>
    <source>
        <strain evidence="9 10">FP101781</strain>
    </source>
</reference>
<comment type="similarity">
    <text evidence="2">Belongs to the ribonucleoside diphosphate reductase small chain family.</text>
</comment>
<dbReference type="Pfam" id="PF00268">
    <property type="entry name" value="Ribonuc_red_sm"/>
    <property type="match status" value="1"/>
</dbReference>
<evidence type="ECO:0000256" key="1">
    <source>
        <dbReference type="ARBA" id="ARBA00001962"/>
    </source>
</evidence>
<organism evidence="9 10">
    <name type="scientific">Coprinellus micaceus</name>
    <name type="common">Glistening ink-cap mushroom</name>
    <name type="synonym">Coprinus micaceus</name>
    <dbReference type="NCBI Taxonomy" id="71717"/>
    <lineage>
        <taxon>Eukaryota</taxon>
        <taxon>Fungi</taxon>
        <taxon>Dikarya</taxon>
        <taxon>Basidiomycota</taxon>
        <taxon>Agaricomycotina</taxon>
        <taxon>Agaricomycetes</taxon>
        <taxon>Agaricomycetidae</taxon>
        <taxon>Agaricales</taxon>
        <taxon>Agaricineae</taxon>
        <taxon>Psathyrellaceae</taxon>
        <taxon>Coprinellus</taxon>
    </lineage>
</organism>
<dbReference type="Gene3D" id="1.10.620.20">
    <property type="entry name" value="Ribonucleotide Reductase, subunit A"/>
    <property type="match status" value="1"/>
</dbReference>
<feature type="compositionally biased region" description="Basic and acidic residues" evidence="8">
    <location>
        <begin position="21"/>
        <end position="30"/>
    </location>
</feature>
<dbReference type="InterPro" id="IPR033909">
    <property type="entry name" value="RNR_small"/>
</dbReference>
<dbReference type="GO" id="GO:0046872">
    <property type="term" value="F:metal ion binding"/>
    <property type="evidence" value="ECO:0007669"/>
    <property type="project" value="UniProtKB-KW"/>
</dbReference>
<keyword evidence="7" id="KW-0215">Deoxyribonucleotide synthesis</keyword>
<name>A0A4Y7T889_COPMI</name>
<dbReference type="Proteomes" id="UP000298030">
    <property type="component" value="Unassembled WGS sequence"/>
</dbReference>
<dbReference type="EC" id="1.17.4.1" evidence="3"/>
<accession>A0A4Y7T889</accession>
<evidence type="ECO:0000313" key="9">
    <source>
        <dbReference type="EMBL" id="TEB30168.1"/>
    </source>
</evidence>
<keyword evidence="5" id="KW-0560">Oxidoreductase</keyword>
<dbReference type="InterPro" id="IPR000358">
    <property type="entry name" value="RNR_small_fam"/>
</dbReference>
<dbReference type="AlphaFoldDB" id="A0A4Y7T889"/>
<evidence type="ECO:0000256" key="7">
    <source>
        <dbReference type="ARBA" id="ARBA00023116"/>
    </source>
</evidence>
<dbReference type="CDD" id="cd01049">
    <property type="entry name" value="RNRR2"/>
    <property type="match status" value="1"/>
</dbReference>
<dbReference type="GO" id="GO:0004748">
    <property type="term" value="F:ribonucleoside-diphosphate reductase activity, thioredoxin disulfide as acceptor"/>
    <property type="evidence" value="ECO:0007669"/>
    <property type="project" value="UniProtKB-EC"/>
</dbReference>
<evidence type="ECO:0000256" key="8">
    <source>
        <dbReference type="SAM" id="MobiDB-lite"/>
    </source>
</evidence>
<dbReference type="STRING" id="71717.A0A4Y7T889"/>
<evidence type="ECO:0000256" key="6">
    <source>
        <dbReference type="ARBA" id="ARBA00023004"/>
    </source>
</evidence>
<keyword evidence="4" id="KW-0479">Metal-binding</keyword>
<dbReference type="GO" id="GO:0009263">
    <property type="term" value="P:deoxyribonucleotide biosynthetic process"/>
    <property type="evidence" value="ECO:0007669"/>
    <property type="project" value="UniProtKB-KW"/>
</dbReference>
<feature type="region of interest" description="Disordered" evidence="8">
    <location>
        <begin position="1"/>
        <end position="40"/>
    </location>
</feature>
<dbReference type="PROSITE" id="PS00368">
    <property type="entry name" value="RIBORED_SMALL"/>
    <property type="match status" value="1"/>
</dbReference>
<evidence type="ECO:0000256" key="5">
    <source>
        <dbReference type="ARBA" id="ARBA00023002"/>
    </source>
</evidence>
<gene>
    <name evidence="9" type="ORF">FA13DRAFT_1764642</name>
</gene>
<comment type="caution">
    <text evidence="9">The sequence shown here is derived from an EMBL/GenBank/DDBJ whole genome shotgun (WGS) entry which is preliminary data.</text>
</comment>
<evidence type="ECO:0000256" key="4">
    <source>
        <dbReference type="ARBA" id="ARBA00022723"/>
    </source>
</evidence>
<sequence>MLSAVRPASPQPTPSKKVAKKLFDDAKLPESPKSVTEEQLDDLTKLRRQYVGEVDLPESEEPLLKESKRRFVLFPIQYHEIWQMYKKAEASFWTAEEMDLSKDLHDWNDRLNDNERHFISHVLAFFAASDGIVNENLVERFSNEVQAAEARCFYGFQIMMENIHSETYSLLIDTYIKDPAQREYLFDAVETIPCIKKKADWAMNWISDRESTFAERLVAFAAVEGIFFSGSFASIFWLKKRGLMPGLTFSNELISRDEGMHTDFACLLFGHLKRRPHPDVVKTIITQAVEIEQEFLTDALPCKLIGMNSDLMCQYIEFVADRLLVSLGNDKVYNSTNPFDFMDMISLQGKTNFFEKRVSDYSKAGVNTTSTSDATGSQQPSKLFSLEEDF</sequence>
<dbReference type="InterPro" id="IPR030475">
    <property type="entry name" value="RNR_small_AS"/>
</dbReference>
<evidence type="ECO:0000256" key="3">
    <source>
        <dbReference type="ARBA" id="ARBA00012274"/>
    </source>
</evidence>
<proteinExistence type="inferred from homology"/>
<dbReference type="SUPFAM" id="SSF47240">
    <property type="entry name" value="Ferritin-like"/>
    <property type="match status" value="1"/>
</dbReference>